<evidence type="ECO:0000256" key="2">
    <source>
        <dbReference type="ARBA" id="ARBA00007441"/>
    </source>
</evidence>
<comment type="similarity">
    <text evidence="2">Belongs to the class-I pyridoxal-phosphate-dependent aminotransferase family.</text>
</comment>
<keyword evidence="8" id="KW-1185">Reference proteome</keyword>
<dbReference type="PANTHER" id="PTHR43795">
    <property type="entry name" value="BIFUNCTIONAL ASPARTATE AMINOTRANSFERASE AND GLUTAMATE/ASPARTATE-PREPHENATE AMINOTRANSFERASE-RELATED"/>
    <property type="match status" value="1"/>
</dbReference>
<feature type="domain" description="Aminotransferase class I/classII large" evidence="6">
    <location>
        <begin position="19"/>
        <end position="380"/>
    </location>
</feature>
<evidence type="ECO:0000313" key="7">
    <source>
        <dbReference type="EMBL" id="KAK3201753.1"/>
    </source>
</evidence>
<organism evidence="7 8">
    <name type="scientific">Pseudopithomyces chartarum</name>
    <dbReference type="NCBI Taxonomy" id="1892770"/>
    <lineage>
        <taxon>Eukaryota</taxon>
        <taxon>Fungi</taxon>
        <taxon>Dikarya</taxon>
        <taxon>Ascomycota</taxon>
        <taxon>Pezizomycotina</taxon>
        <taxon>Dothideomycetes</taxon>
        <taxon>Pleosporomycetidae</taxon>
        <taxon>Pleosporales</taxon>
        <taxon>Massarineae</taxon>
        <taxon>Didymosphaeriaceae</taxon>
        <taxon>Pseudopithomyces</taxon>
    </lineage>
</organism>
<comment type="cofactor">
    <cofactor evidence="1">
        <name>pyridoxal 5'-phosphate</name>
        <dbReference type="ChEBI" id="CHEBI:597326"/>
    </cofactor>
</comment>
<sequence length="405" mass="44449">MGTAENWLIRDEVMEVCVRSVRDQISAEGLSYQRGFTGDPDLINAFCGLITSYFNPFEPVDPSCVCVAPGGGAILESFLAATCDVGDGVLVVAPFWSGFHFQFKLQKVQIVSVTVPDEIAFSEKLTDYLGDALRRATTPVKAVVICNPHNPLGQCYPAKTLEAVAKFCEKEDLHLLSDELYALSVFESPDLPSAVSFTSILSLDATAMDVSALRLHTMWSASKDLACNGLRVVRQPILALQFGLSGCFASRNRELVAGVSMTSNTQVSYLSSLAVREMLSDETFLRNVITLNKTRLGKAYTITTRFLKRLNIEYYPASAGVYIWAKLSPDVKTWEDEAELAKALSERRVAISSGRSYASVEPGWYRLTFALRPHDLQKGLSIIEEVLVSKVALGQQRVSTNGSTK</sequence>
<evidence type="ECO:0000313" key="8">
    <source>
        <dbReference type="Proteomes" id="UP001280581"/>
    </source>
</evidence>
<name>A0AAN6LP01_9PLEO</name>
<evidence type="ECO:0000256" key="3">
    <source>
        <dbReference type="ARBA" id="ARBA00022576"/>
    </source>
</evidence>
<dbReference type="PANTHER" id="PTHR43795:SF32">
    <property type="entry name" value="AMINOTRANSFERASE GLII-RELATED"/>
    <property type="match status" value="1"/>
</dbReference>
<dbReference type="GO" id="GO:0008483">
    <property type="term" value="F:transaminase activity"/>
    <property type="evidence" value="ECO:0007669"/>
    <property type="project" value="UniProtKB-KW"/>
</dbReference>
<evidence type="ECO:0000256" key="5">
    <source>
        <dbReference type="ARBA" id="ARBA00022898"/>
    </source>
</evidence>
<evidence type="ECO:0000256" key="1">
    <source>
        <dbReference type="ARBA" id="ARBA00001933"/>
    </source>
</evidence>
<dbReference type="GO" id="GO:0030170">
    <property type="term" value="F:pyridoxal phosphate binding"/>
    <property type="evidence" value="ECO:0007669"/>
    <property type="project" value="InterPro"/>
</dbReference>
<dbReference type="PRINTS" id="PR00753">
    <property type="entry name" value="ACCSYNTHASE"/>
</dbReference>
<dbReference type="InterPro" id="IPR004839">
    <property type="entry name" value="Aminotransferase_I/II_large"/>
</dbReference>
<evidence type="ECO:0000256" key="4">
    <source>
        <dbReference type="ARBA" id="ARBA00022679"/>
    </source>
</evidence>
<dbReference type="SUPFAM" id="SSF53383">
    <property type="entry name" value="PLP-dependent transferases"/>
    <property type="match status" value="1"/>
</dbReference>
<protein>
    <recommendedName>
        <fullName evidence="6">Aminotransferase class I/classII large domain-containing protein</fullName>
    </recommendedName>
</protein>
<keyword evidence="4" id="KW-0808">Transferase</keyword>
<dbReference type="GO" id="GO:0006520">
    <property type="term" value="P:amino acid metabolic process"/>
    <property type="evidence" value="ECO:0007669"/>
    <property type="project" value="TreeGrafter"/>
</dbReference>
<evidence type="ECO:0000259" key="6">
    <source>
        <dbReference type="Pfam" id="PF00155"/>
    </source>
</evidence>
<dbReference type="InterPro" id="IPR015421">
    <property type="entry name" value="PyrdxlP-dep_Trfase_major"/>
</dbReference>
<dbReference type="Gene3D" id="3.90.1150.10">
    <property type="entry name" value="Aspartate Aminotransferase, domain 1"/>
    <property type="match status" value="1"/>
</dbReference>
<dbReference type="AlphaFoldDB" id="A0AAN6LP01"/>
<accession>A0AAN6LP01</accession>
<comment type="caution">
    <text evidence="7">The sequence shown here is derived from an EMBL/GenBank/DDBJ whole genome shotgun (WGS) entry which is preliminary data.</text>
</comment>
<keyword evidence="5" id="KW-0663">Pyridoxal phosphate</keyword>
<dbReference type="Gene3D" id="3.40.640.10">
    <property type="entry name" value="Type I PLP-dependent aspartate aminotransferase-like (Major domain)"/>
    <property type="match status" value="1"/>
</dbReference>
<dbReference type="InterPro" id="IPR015422">
    <property type="entry name" value="PyrdxlP-dep_Trfase_small"/>
</dbReference>
<gene>
    <name evidence="7" type="ORF">GRF29_164g508784</name>
</gene>
<proteinExistence type="inferred from homology"/>
<dbReference type="EMBL" id="WVTA01000015">
    <property type="protein sequence ID" value="KAK3201753.1"/>
    <property type="molecule type" value="Genomic_DNA"/>
</dbReference>
<dbReference type="Proteomes" id="UP001280581">
    <property type="component" value="Unassembled WGS sequence"/>
</dbReference>
<dbReference type="Pfam" id="PF00155">
    <property type="entry name" value="Aminotran_1_2"/>
    <property type="match status" value="1"/>
</dbReference>
<dbReference type="InterPro" id="IPR015424">
    <property type="entry name" value="PyrdxlP-dep_Trfase"/>
</dbReference>
<dbReference type="CDD" id="cd00609">
    <property type="entry name" value="AAT_like"/>
    <property type="match status" value="1"/>
</dbReference>
<keyword evidence="3" id="KW-0032">Aminotransferase</keyword>
<reference evidence="7 8" key="1">
    <citation type="submission" date="2021-02" db="EMBL/GenBank/DDBJ databases">
        <title>Genome assembly of Pseudopithomyces chartarum.</title>
        <authorList>
            <person name="Jauregui R."/>
            <person name="Singh J."/>
            <person name="Voisey C."/>
        </authorList>
    </citation>
    <scope>NUCLEOTIDE SEQUENCE [LARGE SCALE GENOMIC DNA]</scope>
    <source>
        <strain evidence="7 8">AGR01</strain>
    </source>
</reference>
<dbReference type="InterPro" id="IPR050478">
    <property type="entry name" value="Ethylene_sulfur-biosynth"/>
</dbReference>